<dbReference type="GO" id="GO:0046872">
    <property type="term" value="F:metal ion binding"/>
    <property type="evidence" value="ECO:0007669"/>
    <property type="project" value="UniProtKB-UniRule"/>
</dbReference>
<evidence type="ECO:0000256" key="10">
    <source>
        <dbReference type="ARBA" id="ARBA00023054"/>
    </source>
</evidence>
<dbReference type="Proteomes" id="UP000230790">
    <property type="component" value="Unassembled WGS sequence"/>
</dbReference>
<evidence type="ECO:0000256" key="5">
    <source>
        <dbReference type="ARBA" id="ARBA00022741"/>
    </source>
</evidence>
<keyword evidence="6" id="KW-0227">DNA damage</keyword>
<feature type="coiled-coil region" evidence="13">
    <location>
        <begin position="462"/>
        <end position="530"/>
    </location>
</feature>
<evidence type="ECO:0000256" key="1">
    <source>
        <dbReference type="ARBA" id="ARBA00006930"/>
    </source>
</evidence>
<feature type="coiled-coil region" evidence="13">
    <location>
        <begin position="181"/>
        <end position="308"/>
    </location>
</feature>
<dbReference type="InterPro" id="IPR027417">
    <property type="entry name" value="P-loop_NTPase"/>
</dbReference>
<dbReference type="InterPro" id="IPR038729">
    <property type="entry name" value="Rad50/SbcC_AAA"/>
</dbReference>
<dbReference type="SUPFAM" id="SSF52540">
    <property type="entry name" value="P-loop containing nucleoside triphosphate hydrolases"/>
    <property type="match status" value="1"/>
</dbReference>
<evidence type="ECO:0000256" key="2">
    <source>
        <dbReference type="ARBA" id="ARBA00011322"/>
    </source>
</evidence>
<dbReference type="Pfam" id="PF13476">
    <property type="entry name" value="AAA_23"/>
    <property type="match status" value="1"/>
</dbReference>
<sequence>MIPLKLELKNFMAYRDMAPLDFSGLHVAVLTGENGAGKSTLLDAITWALWGQARAKRDDELIHQGATEMRVALTFSEGPHVYQVVRTRKIGKAAKGKAPTSSGTLDFFVKTADNGWTMLTEARIADTQEKIIRTLNLTYETFINSAYLKQGRADEFTLKPPAQRKAVLSEILNLDIWQAYEARARDRLAALEGEQLKLKAELDQAEAEIARLPEYERALREAQTVAHEAERVLQQAEADMTEIERQRERARTLRAQQAQIAARLRTLQADLDKLRAEREQHVALLEQYQDTLRQREEIERGFAELEQARASNEALNVKLASMAGLNERKYAAERAIAEARHVLERDLADARRRLNELRQLAADQSLEVKQREVSEHLAQMEAARRERDEQQRQLSEAREQQGEAKAQNETLRQEMRELKTRIDALSSVGAICPTCGRELSEEDRARLLAEWQARGKERGDAYRANEARIKQLNERRAQLEARIAELDHVLRDLPALQREHAALADRIACAQEAEAQLPEAEAAVDALAARLEQQDYARDAHHTLAQVTQALAQLGYDAAAHNRLRQDIQTRLAPYAERKAQLDRAEIAIQSEQRALETLNLREATLLEQKSSEEKSLEELQAAISSCERELQREPQARATLERARDDFLRAQRRVGEANQRVQSAQAMRSVRDRLDAELTACKKQQARFEELRVAFGRNGVPAMIIESVLPELEAAANALLGRMTNGRMNVRFETQRLTQKGETSETLEIRISDELGERAYEMFSGGEAFRVNFAIRIALSRLLAHRANARLQTLFIDEGFGTQDAQGRERLIEAIKAIEGDFERIFVITHIDELKDAFPAQIEVRKTPRGSIARVV</sequence>
<evidence type="ECO:0000256" key="12">
    <source>
        <dbReference type="PROSITE-ProRule" id="PRU00471"/>
    </source>
</evidence>
<dbReference type="AlphaFoldDB" id="A0A2M8QFJ1"/>
<evidence type="ECO:0000256" key="7">
    <source>
        <dbReference type="ARBA" id="ARBA00022801"/>
    </source>
</evidence>
<evidence type="ECO:0000256" key="4">
    <source>
        <dbReference type="ARBA" id="ARBA00022723"/>
    </source>
</evidence>
<proteinExistence type="inferred from homology"/>
<keyword evidence="7" id="KW-0378">Hydrolase</keyword>
<dbReference type="GO" id="GO:0005524">
    <property type="term" value="F:ATP binding"/>
    <property type="evidence" value="ECO:0007669"/>
    <property type="project" value="UniProtKB-KW"/>
</dbReference>
<evidence type="ECO:0000256" key="14">
    <source>
        <dbReference type="SAM" id="MobiDB-lite"/>
    </source>
</evidence>
<comment type="subunit">
    <text evidence="2">Heterodimer of SbcC and SbcD.</text>
</comment>
<dbReference type="SUPFAM" id="SSF75712">
    <property type="entry name" value="Rad50 coiled-coil Zn hook"/>
    <property type="match status" value="1"/>
</dbReference>
<dbReference type="Pfam" id="PF04423">
    <property type="entry name" value="Rad50_zn_hook"/>
    <property type="match status" value="1"/>
</dbReference>
<gene>
    <name evidence="16" type="ORF">CUN48_02830</name>
</gene>
<comment type="similarity">
    <text evidence="1">Belongs to the SMC family. SbcC subfamily.</text>
</comment>
<organism evidence="16 17">
    <name type="scientific">Candidatus Thermofonsia Clade 3 bacterium</name>
    <dbReference type="NCBI Taxonomy" id="2364212"/>
    <lineage>
        <taxon>Bacteria</taxon>
        <taxon>Bacillati</taxon>
        <taxon>Chloroflexota</taxon>
        <taxon>Candidatus Thermofontia</taxon>
        <taxon>Candidatus Thermofonsia Clade 3</taxon>
    </lineage>
</organism>
<evidence type="ECO:0000256" key="8">
    <source>
        <dbReference type="ARBA" id="ARBA00022833"/>
    </source>
</evidence>
<dbReference type="GO" id="GO:0016887">
    <property type="term" value="F:ATP hydrolysis activity"/>
    <property type="evidence" value="ECO:0007669"/>
    <property type="project" value="InterPro"/>
</dbReference>
<dbReference type="PANTHER" id="PTHR32114">
    <property type="entry name" value="ABC TRANSPORTER ABCH.3"/>
    <property type="match status" value="1"/>
</dbReference>
<evidence type="ECO:0000256" key="3">
    <source>
        <dbReference type="ARBA" id="ARBA00013368"/>
    </source>
</evidence>
<feature type="binding site" evidence="12">
    <location>
        <position position="432"/>
    </location>
    <ligand>
        <name>Zn(2+)</name>
        <dbReference type="ChEBI" id="CHEBI:29105"/>
    </ligand>
</feature>
<evidence type="ECO:0000256" key="13">
    <source>
        <dbReference type="SAM" id="Coils"/>
    </source>
</evidence>
<keyword evidence="5" id="KW-0547">Nucleotide-binding</keyword>
<dbReference type="Gene3D" id="3.40.50.300">
    <property type="entry name" value="P-loop containing nucleotide triphosphate hydrolases"/>
    <property type="match status" value="2"/>
</dbReference>
<keyword evidence="11" id="KW-0234">DNA repair</keyword>
<feature type="coiled-coil region" evidence="13">
    <location>
        <begin position="575"/>
        <end position="661"/>
    </location>
</feature>
<feature type="compositionally biased region" description="Basic and acidic residues" evidence="14">
    <location>
        <begin position="382"/>
        <end position="402"/>
    </location>
</feature>
<evidence type="ECO:0000313" key="16">
    <source>
        <dbReference type="EMBL" id="PJF48559.1"/>
    </source>
</evidence>
<reference evidence="16 17" key="1">
    <citation type="submission" date="2017-11" db="EMBL/GenBank/DDBJ databases">
        <title>Evolution of Phototrophy in the Chloroflexi Phylum Driven by Horizontal Gene Transfer.</title>
        <authorList>
            <person name="Ward L.M."/>
            <person name="Hemp J."/>
            <person name="Shih P.M."/>
            <person name="Mcglynn S.E."/>
            <person name="Fischer W."/>
        </authorList>
    </citation>
    <scope>NUCLEOTIDE SEQUENCE [LARGE SCALE GENOMIC DNA]</scope>
    <source>
        <strain evidence="16">JP3_7</strain>
    </source>
</reference>
<dbReference type="PROSITE" id="PS51131">
    <property type="entry name" value="ZN_HOOK"/>
    <property type="match status" value="1"/>
</dbReference>
<feature type="region of interest" description="Disordered" evidence="14">
    <location>
        <begin position="380"/>
        <end position="409"/>
    </location>
</feature>
<dbReference type="Gene3D" id="1.10.287.510">
    <property type="entry name" value="Helix hairpin bin"/>
    <property type="match status" value="1"/>
</dbReference>
<feature type="binding site" evidence="12">
    <location>
        <position position="435"/>
    </location>
    <ligand>
        <name>Zn(2+)</name>
        <dbReference type="ChEBI" id="CHEBI:29105"/>
    </ligand>
</feature>
<accession>A0A2M8QFJ1</accession>
<dbReference type="Pfam" id="PF13558">
    <property type="entry name" value="SbcC_Walker_B"/>
    <property type="match status" value="1"/>
</dbReference>
<keyword evidence="9" id="KW-0067">ATP-binding</keyword>
<protein>
    <recommendedName>
        <fullName evidence="3">Nuclease SbcCD subunit C</fullName>
    </recommendedName>
</protein>
<evidence type="ECO:0000256" key="6">
    <source>
        <dbReference type="ARBA" id="ARBA00022763"/>
    </source>
</evidence>
<evidence type="ECO:0000256" key="11">
    <source>
        <dbReference type="ARBA" id="ARBA00023204"/>
    </source>
</evidence>
<dbReference type="EMBL" id="PGTN01000011">
    <property type="protein sequence ID" value="PJF48559.1"/>
    <property type="molecule type" value="Genomic_DNA"/>
</dbReference>
<evidence type="ECO:0000313" key="17">
    <source>
        <dbReference type="Proteomes" id="UP000230790"/>
    </source>
</evidence>
<dbReference type="GO" id="GO:0006302">
    <property type="term" value="P:double-strand break repair"/>
    <property type="evidence" value="ECO:0007669"/>
    <property type="project" value="InterPro"/>
</dbReference>
<comment type="caution">
    <text evidence="16">The sequence shown here is derived from an EMBL/GenBank/DDBJ whole genome shotgun (WGS) entry which is preliminary data.</text>
</comment>
<evidence type="ECO:0000259" key="15">
    <source>
        <dbReference type="PROSITE" id="PS51131"/>
    </source>
</evidence>
<keyword evidence="10 13" id="KW-0175">Coiled coil</keyword>
<name>A0A2M8QFJ1_9CHLR</name>
<evidence type="ECO:0000256" key="9">
    <source>
        <dbReference type="ARBA" id="ARBA00022840"/>
    </source>
</evidence>
<feature type="domain" description="Zinc-hook" evidence="15">
    <location>
        <begin position="387"/>
        <end position="484"/>
    </location>
</feature>
<keyword evidence="8 12" id="KW-0862">Zinc</keyword>
<dbReference type="InterPro" id="IPR013134">
    <property type="entry name" value="Zn_hook_RAD50"/>
</dbReference>
<dbReference type="PANTHER" id="PTHR32114:SF2">
    <property type="entry name" value="ABC TRANSPORTER ABCH.3"/>
    <property type="match status" value="1"/>
</dbReference>
<keyword evidence="4 12" id="KW-0479">Metal-binding</keyword>